<dbReference type="PROSITE" id="PS51892">
    <property type="entry name" value="SUBTILASE"/>
    <property type="match status" value="1"/>
</dbReference>
<keyword evidence="11" id="KW-1185">Reference proteome</keyword>
<dbReference type="InterPro" id="IPR023828">
    <property type="entry name" value="Peptidase_S8_Ser-AS"/>
</dbReference>
<evidence type="ECO:0000256" key="7">
    <source>
        <dbReference type="SAM" id="SignalP"/>
    </source>
</evidence>
<dbReference type="InterPro" id="IPR006311">
    <property type="entry name" value="TAT_signal"/>
</dbReference>
<dbReference type="Proteomes" id="UP000198662">
    <property type="component" value="Unassembled WGS sequence"/>
</dbReference>
<dbReference type="PROSITE" id="PS00138">
    <property type="entry name" value="SUBTILASE_SER"/>
    <property type="match status" value="1"/>
</dbReference>
<evidence type="ECO:0000256" key="5">
    <source>
        <dbReference type="PROSITE-ProRule" id="PRU01240"/>
    </source>
</evidence>
<feature type="active site" description="Charge relay system" evidence="5">
    <location>
        <position position="198"/>
    </location>
</feature>
<evidence type="ECO:0000313" key="11">
    <source>
        <dbReference type="Proteomes" id="UP000198662"/>
    </source>
</evidence>
<gene>
    <name evidence="10" type="ORF">SAMN05216298_3585</name>
</gene>
<dbReference type="PROSITE" id="PS51318">
    <property type="entry name" value="TAT"/>
    <property type="match status" value="1"/>
</dbReference>
<sequence length="405" mass="40359">MSTAGTRKPQRRRARTAAAIAVAAVAAGGSAIAATSFANAEEPVEATILGADSPDAIDGSYIVVLDDGAAGLGALADDLGVDVDIEHTLDTLNGYVAELTEAEALELAADEDVAYVEQDQTAHISEVQADPPSWGLDRVDQDALPLDAAYEYTQTGAGVEAFVLDTGLNAAHTEFAGRVGEGYDFIDDDADPADGHGHGTHVAGTIGGTTYGLAKDVTVRPVRVLDDNGSGSYSAIIAGIDWVAQNATGPAVANMSLGGGFSQALNDAIAAAVDSGVAFAIAAGNEGQDACNVSPGSEPSAITVGATDEDDAAASFSNFGECVDLLAPGVGITSAWIGADDAENTISGTSMATPHVAGVAALFLEANPDATPDDVAAALTGGAVADVVTGVNGSPNLLLNTAFLG</sequence>
<keyword evidence="7" id="KW-0732">Signal</keyword>
<dbReference type="PROSITE" id="PS00136">
    <property type="entry name" value="SUBTILASE_ASP"/>
    <property type="match status" value="1"/>
</dbReference>
<dbReference type="GO" id="GO:0004252">
    <property type="term" value="F:serine-type endopeptidase activity"/>
    <property type="evidence" value="ECO:0007669"/>
    <property type="project" value="UniProtKB-UniRule"/>
</dbReference>
<feature type="domain" description="Inhibitor I9" evidence="9">
    <location>
        <begin position="91"/>
        <end position="124"/>
    </location>
</feature>
<feature type="active site" description="Charge relay system" evidence="5">
    <location>
        <position position="165"/>
    </location>
</feature>
<keyword evidence="3 5" id="KW-0378">Hydrolase</keyword>
<dbReference type="Gene3D" id="3.30.70.80">
    <property type="entry name" value="Peptidase S8 propeptide/proteinase inhibitor I9"/>
    <property type="match status" value="1"/>
</dbReference>
<dbReference type="PRINTS" id="PR00723">
    <property type="entry name" value="SUBTILISIN"/>
</dbReference>
<dbReference type="InterPro" id="IPR015500">
    <property type="entry name" value="Peptidase_S8_subtilisin-rel"/>
</dbReference>
<dbReference type="CDD" id="cd04077">
    <property type="entry name" value="Peptidases_S8_PCSK9_ProteinaseK_like"/>
    <property type="match status" value="1"/>
</dbReference>
<evidence type="ECO:0000256" key="1">
    <source>
        <dbReference type="ARBA" id="ARBA00011073"/>
    </source>
</evidence>
<dbReference type="InterPro" id="IPR036852">
    <property type="entry name" value="Peptidase_S8/S53_dom_sf"/>
</dbReference>
<dbReference type="InterPro" id="IPR022398">
    <property type="entry name" value="Peptidase_S8_His-AS"/>
</dbReference>
<dbReference type="PANTHER" id="PTHR43806:SF11">
    <property type="entry name" value="CEREVISIN-RELATED"/>
    <property type="match status" value="1"/>
</dbReference>
<feature type="domain" description="Peptidase S8/S53" evidence="8">
    <location>
        <begin position="163"/>
        <end position="383"/>
    </location>
</feature>
<dbReference type="InterPro" id="IPR000209">
    <property type="entry name" value="Peptidase_S8/S53_dom"/>
</dbReference>
<dbReference type="STRING" id="380244.SAMN05216298_3585"/>
<dbReference type="Pfam" id="PF00082">
    <property type="entry name" value="Peptidase_S8"/>
    <property type="match status" value="1"/>
</dbReference>
<dbReference type="SUPFAM" id="SSF52743">
    <property type="entry name" value="Subtilisin-like"/>
    <property type="match status" value="1"/>
</dbReference>
<evidence type="ECO:0000313" key="10">
    <source>
        <dbReference type="EMBL" id="SDL35660.1"/>
    </source>
</evidence>
<protein>
    <submittedName>
        <fullName evidence="10">Serine protease, subtilisin family</fullName>
    </submittedName>
</protein>
<evidence type="ECO:0000256" key="3">
    <source>
        <dbReference type="ARBA" id="ARBA00022801"/>
    </source>
</evidence>
<organism evidence="10 11">
    <name type="scientific">Glycomyces sambucus</name>
    <dbReference type="NCBI Taxonomy" id="380244"/>
    <lineage>
        <taxon>Bacteria</taxon>
        <taxon>Bacillati</taxon>
        <taxon>Actinomycetota</taxon>
        <taxon>Actinomycetes</taxon>
        <taxon>Glycomycetales</taxon>
        <taxon>Glycomycetaceae</taxon>
        <taxon>Glycomyces</taxon>
    </lineage>
</organism>
<dbReference type="Gene3D" id="3.40.50.200">
    <property type="entry name" value="Peptidase S8/S53 domain"/>
    <property type="match status" value="1"/>
</dbReference>
<dbReference type="OrthoDB" id="9766923at2"/>
<evidence type="ECO:0000259" key="9">
    <source>
        <dbReference type="Pfam" id="PF05922"/>
    </source>
</evidence>
<evidence type="ECO:0000256" key="4">
    <source>
        <dbReference type="ARBA" id="ARBA00022825"/>
    </source>
</evidence>
<dbReference type="FunFam" id="3.40.50.200:FF:000014">
    <property type="entry name" value="Proteinase K"/>
    <property type="match status" value="1"/>
</dbReference>
<keyword evidence="2 5" id="KW-0645">Protease</keyword>
<feature type="chain" id="PRO_5011701609" evidence="7">
    <location>
        <begin position="34"/>
        <end position="405"/>
    </location>
</feature>
<dbReference type="InterPro" id="IPR037045">
    <property type="entry name" value="S8pro/Inhibitor_I9_sf"/>
</dbReference>
<dbReference type="RefSeq" id="WP_091052130.1">
    <property type="nucleotide sequence ID" value="NZ_FNGF01000005.1"/>
</dbReference>
<accession>A0A1G9JDP6</accession>
<dbReference type="PROSITE" id="PS00137">
    <property type="entry name" value="SUBTILASE_HIS"/>
    <property type="match status" value="1"/>
</dbReference>
<dbReference type="AlphaFoldDB" id="A0A1G9JDP6"/>
<evidence type="ECO:0000259" key="8">
    <source>
        <dbReference type="Pfam" id="PF00082"/>
    </source>
</evidence>
<comment type="similarity">
    <text evidence="1 5 6">Belongs to the peptidase S8 family.</text>
</comment>
<name>A0A1G9JDP6_9ACTN</name>
<dbReference type="InterPro" id="IPR010259">
    <property type="entry name" value="S8pro/Inhibitor_I9"/>
</dbReference>
<dbReference type="InterPro" id="IPR050131">
    <property type="entry name" value="Peptidase_S8_subtilisin-like"/>
</dbReference>
<dbReference type="GO" id="GO:0006508">
    <property type="term" value="P:proteolysis"/>
    <property type="evidence" value="ECO:0007669"/>
    <property type="project" value="UniProtKB-KW"/>
</dbReference>
<proteinExistence type="inferred from homology"/>
<feature type="active site" description="Charge relay system" evidence="5">
    <location>
        <position position="350"/>
    </location>
</feature>
<keyword evidence="4 5" id="KW-0720">Serine protease</keyword>
<dbReference type="SUPFAM" id="SSF54897">
    <property type="entry name" value="Protease propeptides/inhibitors"/>
    <property type="match status" value="1"/>
</dbReference>
<dbReference type="GO" id="GO:0005615">
    <property type="term" value="C:extracellular space"/>
    <property type="evidence" value="ECO:0007669"/>
    <property type="project" value="TreeGrafter"/>
</dbReference>
<evidence type="ECO:0000256" key="2">
    <source>
        <dbReference type="ARBA" id="ARBA00022670"/>
    </source>
</evidence>
<feature type="signal peptide" evidence="7">
    <location>
        <begin position="1"/>
        <end position="33"/>
    </location>
</feature>
<evidence type="ECO:0000256" key="6">
    <source>
        <dbReference type="RuleBase" id="RU003355"/>
    </source>
</evidence>
<dbReference type="PANTHER" id="PTHR43806">
    <property type="entry name" value="PEPTIDASE S8"/>
    <property type="match status" value="1"/>
</dbReference>
<dbReference type="InterPro" id="IPR023827">
    <property type="entry name" value="Peptidase_S8_Asp-AS"/>
</dbReference>
<dbReference type="Pfam" id="PF05922">
    <property type="entry name" value="Inhibitor_I9"/>
    <property type="match status" value="1"/>
</dbReference>
<dbReference type="InterPro" id="IPR034193">
    <property type="entry name" value="PCSK9_ProteinaseK-like"/>
</dbReference>
<reference evidence="11" key="1">
    <citation type="submission" date="2016-10" db="EMBL/GenBank/DDBJ databases">
        <authorList>
            <person name="Varghese N."/>
            <person name="Submissions S."/>
        </authorList>
    </citation>
    <scope>NUCLEOTIDE SEQUENCE [LARGE SCALE GENOMIC DNA]</scope>
    <source>
        <strain evidence="11">CGMCC 4.3147</strain>
    </source>
</reference>
<dbReference type="EMBL" id="FNGF01000005">
    <property type="protein sequence ID" value="SDL35660.1"/>
    <property type="molecule type" value="Genomic_DNA"/>
</dbReference>